<evidence type="ECO:0008006" key="2">
    <source>
        <dbReference type="Google" id="ProtNLM"/>
    </source>
</evidence>
<gene>
    <name evidence="1" type="ORF">METZ01_LOCUS444053</name>
</gene>
<proteinExistence type="predicted"/>
<dbReference type="EMBL" id="UINC01181485">
    <property type="protein sequence ID" value="SVD91199.1"/>
    <property type="molecule type" value="Genomic_DNA"/>
</dbReference>
<protein>
    <recommendedName>
        <fullName evidence="2">Major tropism determinant N-terminal domain-containing protein</fullName>
    </recommendedName>
</protein>
<accession>A0A382Z7M2</accession>
<organism evidence="1">
    <name type="scientific">marine metagenome</name>
    <dbReference type="NCBI Taxonomy" id="408172"/>
    <lineage>
        <taxon>unclassified sequences</taxon>
        <taxon>metagenomes</taxon>
        <taxon>ecological metagenomes</taxon>
    </lineage>
</organism>
<evidence type="ECO:0000313" key="1">
    <source>
        <dbReference type="EMBL" id="SVD91199.1"/>
    </source>
</evidence>
<name>A0A382Z7M2_9ZZZZ</name>
<feature type="non-terminal residue" evidence="1">
    <location>
        <position position="142"/>
    </location>
</feature>
<dbReference type="AlphaFoldDB" id="A0A382Z7M2"/>
<sequence length="142" mass="14874">MARITNIRLRRSATASAIPTTANLDLGEIALNTYDGKAYMKKDVGGTESVVEIGSSAAVASDILKEYQYDGSDGASSNTVFSGADNNSNTLTYTVGALNVFLNGVLLQPTVDYTAANTSSITLINGAANADLLQIVAWFKTI</sequence>
<reference evidence="1" key="1">
    <citation type="submission" date="2018-05" db="EMBL/GenBank/DDBJ databases">
        <authorList>
            <person name="Lanie J.A."/>
            <person name="Ng W.-L."/>
            <person name="Kazmierczak K.M."/>
            <person name="Andrzejewski T.M."/>
            <person name="Davidsen T.M."/>
            <person name="Wayne K.J."/>
            <person name="Tettelin H."/>
            <person name="Glass J.I."/>
            <person name="Rusch D."/>
            <person name="Podicherti R."/>
            <person name="Tsui H.-C.T."/>
            <person name="Winkler M.E."/>
        </authorList>
    </citation>
    <scope>NUCLEOTIDE SEQUENCE</scope>
</reference>